<keyword evidence="3" id="KW-1185">Reference proteome</keyword>
<dbReference type="Proteomes" id="UP000887159">
    <property type="component" value="Unassembled WGS sequence"/>
</dbReference>
<evidence type="ECO:0000313" key="2">
    <source>
        <dbReference type="EMBL" id="GFY27513.1"/>
    </source>
</evidence>
<comment type="caution">
    <text evidence="2">The sequence shown here is derived from an EMBL/GenBank/DDBJ whole genome shotgun (WGS) entry which is preliminary data.</text>
</comment>
<sequence>MVSDKGLRNSSRQTARRTPVVSRSFEHHAGDSTIWFRSSPIMRENILKMVRALSPPLPFHQPHERTCGSTTIWSTPKPQWHYTSASQTFKHPCLLRDSKSSPTALTTTLDSQLIIVLKLFIRIS</sequence>
<dbReference type="AlphaFoldDB" id="A0A8X7BDK0"/>
<dbReference type="EMBL" id="BMAU01021379">
    <property type="protein sequence ID" value="GFY27513.1"/>
    <property type="molecule type" value="Genomic_DNA"/>
</dbReference>
<reference evidence="2" key="1">
    <citation type="submission" date="2020-08" db="EMBL/GenBank/DDBJ databases">
        <title>Multicomponent nature underlies the extraordinary mechanical properties of spider dragline silk.</title>
        <authorList>
            <person name="Kono N."/>
            <person name="Nakamura H."/>
            <person name="Mori M."/>
            <person name="Yoshida Y."/>
            <person name="Ohtoshi R."/>
            <person name="Malay A.D."/>
            <person name="Moran D.A.P."/>
            <person name="Tomita M."/>
            <person name="Numata K."/>
            <person name="Arakawa K."/>
        </authorList>
    </citation>
    <scope>NUCLEOTIDE SEQUENCE</scope>
</reference>
<accession>A0A8X7BDK0</accession>
<proteinExistence type="predicted"/>
<gene>
    <name evidence="2" type="ORF">TNCV_2071331</name>
</gene>
<organism evidence="2 3">
    <name type="scientific">Trichonephila clavipes</name>
    <name type="common">Golden silk orbweaver</name>
    <name type="synonym">Nephila clavipes</name>
    <dbReference type="NCBI Taxonomy" id="2585209"/>
    <lineage>
        <taxon>Eukaryota</taxon>
        <taxon>Metazoa</taxon>
        <taxon>Ecdysozoa</taxon>
        <taxon>Arthropoda</taxon>
        <taxon>Chelicerata</taxon>
        <taxon>Arachnida</taxon>
        <taxon>Araneae</taxon>
        <taxon>Araneomorphae</taxon>
        <taxon>Entelegynae</taxon>
        <taxon>Araneoidea</taxon>
        <taxon>Nephilidae</taxon>
        <taxon>Trichonephila</taxon>
    </lineage>
</organism>
<protein>
    <submittedName>
        <fullName evidence="2">Uncharacterized protein</fullName>
    </submittedName>
</protein>
<evidence type="ECO:0000313" key="3">
    <source>
        <dbReference type="Proteomes" id="UP000887159"/>
    </source>
</evidence>
<feature type="region of interest" description="Disordered" evidence="1">
    <location>
        <begin position="1"/>
        <end position="23"/>
    </location>
</feature>
<name>A0A8X7BDK0_TRICX</name>
<evidence type="ECO:0000256" key="1">
    <source>
        <dbReference type="SAM" id="MobiDB-lite"/>
    </source>
</evidence>